<dbReference type="SUPFAM" id="SSF47781">
    <property type="entry name" value="RuvA domain 2-like"/>
    <property type="match status" value="1"/>
</dbReference>
<protein>
    <recommendedName>
        <fullName evidence="6">Holliday junction branch migration complex subunit RuvA</fullName>
    </recommendedName>
</protein>
<keyword evidence="8" id="KW-0067">ATP-binding</keyword>
<dbReference type="Gene3D" id="2.40.50.140">
    <property type="entry name" value="Nucleic acid-binding proteins"/>
    <property type="match status" value="1"/>
</dbReference>
<name>A0A1W1VRK5_DESTI</name>
<dbReference type="InterPro" id="IPR011114">
    <property type="entry name" value="RuvA_C"/>
</dbReference>
<dbReference type="Pfam" id="PF01330">
    <property type="entry name" value="RuvA_N"/>
    <property type="match status" value="1"/>
</dbReference>
<dbReference type="InterPro" id="IPR000085">
    <property type="entry name" value="RuvA"/>
</dbReference>
<dbReference type="Pfam" id="PF07499">
    <property type="entry name" value="RuvA_C"/>
    <property type="match status" value="1"/>
</dbReference>
<dbReference type="InterPro" id="IPR013849">
    <property type="entry name" value="DNA_helicase_Holl-junc_RuvA_I"/>
</dbReference>
<keyword evidence="8" id="KW-0547">Nucleotide-binding</keyword>
<dbReference type="CDD" id="cd14332">
    <property type="entry name" value="UBA_RuvA_C"/>
    <property type="match status" value="1"/>
</dbReference>
<dbReference type="Proteomes" id="UP000192731">
    <property type="component" value="Unassembled WGS sequence"/>
</dbReference>
<comment type="similarity">
    <text evidence="6">Belongs to the RuvA family.</text>
</comment>
<evidence type="ECO:0000256" key="1">
    <source>
        <dbReference type="ARBA" id="ARBA00022490"/>
    </source>
</evidence>
<dbReference type="InterPro" id="IPR010994">
    <property type="entry name" value="RuvA_2-like"/>
</dbReference>
<feature type="region of interest" description="Domain III" evidence="6">
    <location>
        <begin position="147"/>
        <end position="195"/>
    </location>
</feature>
<dbReference type="GO" id="GO:0005737">
    <property type="term" value="C:cytoplasm"/>
    <property type="evidence" value="ECO:0007669"/>
    <property type="project" value="UniProtKB-SubCell"/>
</dbReference>
<keyword evidence="9" id="KW-1185">Reference proteome</keyword>
<evidence type="ECO:0000256" key="6">
    <source>
        <dbReference type="HAMAP-Rule" id="MF_00031"/>
    </source>
</evidence>
<keyword evidence="5 6" id="KW-0234">DNA repair</keyword>
<dbReference type="GO" id="GO:0048476">
    <property type="term" value="C:Holliday junction resolvase complex"/>
    <property type="evidence" value="ECO:0007669"/>
    <property type="project" value="UniProtKB-UniRule"/>
</dbReference>
<comment type="caution">
    <text evidence="6">Lacks conserved residue(s) required for the propagation of feature annotation.</text>
</comment>
<dbReference type="AlphaFoldDB" id="A0A1W1VRK5"/>
<dbReference type="SUPFAM" id="SSF50249">
    <property type="entry name" value="Nucleic acid-binding proteins"/>
    <property type="match status" value="1"/>
</dbReference>
<evidence type="ECO:0000313" key="8">
    <source>
        <dbReference type="EMBL" id="SMB95731.1"/>
    </source>
</evidence>
<dbReference type="GO" id="GO:0006281">
    <property type="term" value="P:DNA repair"/>
    <property type="evidence" value="ECO:0007669"/>
    <property type="project" value="UniProtKB-UniRule"/>
</dbReference>
<accession>A0A1W1VRK5</accession>
<organism evidence="8 9">
    <name type="scientific">Desulfonispora thiosulfatigenes DSM 11270</name>
    <dbReference type="NCBI Taxonomy" id="656914"/>
    <lineage>
        <taxon>Bacteria</taxon>
        <taxon>Bacillati</taxon>
        <taxon>Bacillota</taxon>
        <taxon>Clostridia</taxon>
        <taxon>Eubacteriales</taxon>
        <taxon>Peptococcaceae</taxon>
        <taxon>Desulfonispora</taxon>
    </lineage>
</organism>
<keyword evidence="8" id="KW-0347">Helicase</keyword>
<evidence type="ECO:0000256" key="5">
    <source>
        <dbReference type="ARBA" id="ARBA00023204"/>
    </source>
</evidence>
<dbReference type="EMBL" id="FWWT01000022">
    <property type="protein sequence ID" value="SMB95731.1"/>
    <property type="molecule type" value="Genomic_DNA"/>
</dbReference>
<gene>
    <name evidence="6" type="primary">ruvA</name>
    <name evidence="8" type="ORF">SAMN00017405_0469</name>
</gene>
<evidence type="ECO:0000256" key="2">
    <source>
        <dbReference type="ARBA" id="ARBA00022763"/>
    </source>
</evidence>
<comment type="function">
    <text evidence="6">The RuvA-RuvB-RuvC complex processes Holliday junction (HJ) DNA during genetic recombination and DNA repair, while the RuvA-RuvB complex plays an important role in the rescue of blocked DNA replication forks via replication fork reversal (RFR). RuvA specifically binds to HJ cruciform DNA, conferring on it an open structure. The RuvB hexamer acts as an ATP-dependent pump, pulling dsDNA into and through the RuvAB complex. HJ branch migration allows RuvC to scan DNA until it finds its consensus sequence, where it cleaves and resolves the cruciform DNA.</text>
</comment>
<dbReference type="Gene3D" id="1.10.150.20">
    <property type="entry name" value="5' to 3' exonuclease, C-terminal subdomain"/>
    <property type="match status" value="1"/>
</dbReference>
<keyword evidence="8" id="KW-0378">Hydrolase</keyword>
<keyword evidence="4 6" id="KW-0233">DNA recombination</keyword>
<dbReference type="InterPro" id="IPR036267">
    <property type="entry name" value="RuvA_C_sf"/>
</dbReference>
<keyword evidence="1 6" id="KW-0963">Cytoplasm</keyword>
<dbReference type="OrthoDB" id="5293449at2"/>
<dbReference type="Pfam" id="PF14520">
    <property type="entry name" value="HHH_5"/>
    <property type="match status" value="1"/>
</dbReference>
<dbReference type="GO" id="GO:0006310">
    <property type="term" value="P:DNA recombination"/>
    <property type="evidence" value="ECO:0007669"/>
    <property type="project" value="UniProtKB-UniRule"/>
</dbReference>
<evidence type="ECO:0000259" key="7">
    <source>
        <dbReference type="SMART" id="SM00278"/>
    </source>
</evidence>
<keyword evidence="2 6" id="KW-0227">DNA damage</keyword>
<dbReference type="SUPFAM" id="SSF46929">
    <property type="entry name" value="DNA helicase RuvA subunit, C-terminal domain"/>
    <property type="match status" value="1"/>
</dbReference>
<evidence type="ECO:0000256" key="3">
    <source>
        <dbReference type="ARBA" id="ARBA00023125"/>
    </source>
</evidence>
<feature type="domain" description="Helix-hairpin-helix DNA-binding motif class 1" evidence="7">
    <location>
        <begin position="72"/>
        <end position="91"/>
    </location>
</feature>
<evidence type="ECO:0000256" key="4">
    <source>
        <dbReference type="ARBA" id="ARBA00023172"/>
    </source>
</evidence>
<feature type="domain" description="Helix-hairpin-helix DNA-binding motif class 1" evidence="7">
    <location>
        <begin position="107"/>
        <end position="126"/>
    </location>
</feature>
<dbReference type="GO" id="GO:0000400">
    <property type="term" value="F:four-way junction DNA binding"/>
    <property type="evidence" value="ECO:0007669"/>
    <property type="project" value="UniProtKB-UniRule"/>
</dbReference>
<comment type="subunit">
    <text evidence="6">Homotetramer. Forms an RuvA(8)-RuvB(12)-Holliday junction (HJ) complex. HJ DNA is sandwiched between 2 RuvA tetramers; dsDNA enters through RuvA and exits via RuvB. An RuvB hexamer assembles on each DNA strand where it exits the tetramer. Each RuvB hexamer is contacted by two RuvA subunits (via domain III) on 2 adjacent RuvB subunits; this complex drives branch migration. In the full resolvosome a probable DNA-RuvA(4)-RuvB(12)-RuvC(2) complex forms which resolves the HJ.</text>
</comment>
<dbReference type="GO" id="GO:0009379">
    <property type="term" value="C:Holliday junction helicase complex"/>
    <property type="evidence" value="ECO:0007669"/>
    <property type="project" value="InterPro"/>
</dbReference>
<dbReference type="Gene3D" id="1.10.8.10">
    <property type="entry name" value="DNA helicase RuvA subunit, C-terminal domain"/>
    <property type="match status" value="1"/>
</dbReference>
<dbReference type="NCBIfam" id="TIGR00084">
    <property type="entry name" value="ruvA"/>
    <property type="match status" value="1"/>
</dbReference>
<proteinExistence type="inferred from homology"/>
<keyword evidence="3 6" id="KW-0238">DNA-binding</keyword>
<dbReference type="STRING" id="656914.SAMN00017405_0469"/>
<sequence length="195" mass="22120">MISYLNGKIIKKELNSSIIVVNNIGYEVFMPNYLMDKIKIDDLIEIYTYIHIREDNWQLYGFSTWEEKDYFTLLLNVSGIGPRVALGIVSNSTINQLNSAIQIENIAYLTKLPGVGKKTAQRMILELKEKINQITITEETTLPMNNYNNGVIEALLALGYQMTEVDKIYPKIIKDNPDSDEAGLIKSALKLLAKV</sequence>
<dbReference type="GO" id="GO:0005524">
    <property type="term" value="F:ATP binding"/>
    <property type="evidence" value="ECO:0007669"/>
    <property type="project" value="InterPro"/>
</dbReference>
<comment type="subcellular location">
    <subcellularLocation>
        <location evidence="6">Cytoplasm</location>
    </subcellularLocation>
</comment>
<evidence type="ECO:0000313" key="9">
    <source>
        <dbReference type="Proteomes" id="UP000192731"/>
    </source>
</evidence>
<dbReference type="RefSeq" id="WP_084054256.1">
    <property type="nucleotide sequence ID" value="NZ_FWWT01000022.1"/>
</dbReference>
<dbReference type="InterPro" id="IPR012340">
    <property type="entry name" value="NA-bd_OB-fold"/>
</dbReference>
<dbReference type="SMART" id="SM00278">
    <property type="entry name" value="HhH1"/>
    <property type="match status" value="2"/>
</dbReference>
<dbReference type="GO" id="GO:0009378">
    <property type="term" value="F:four-way junction helicase activity"/>
    <property type="evidence" value="ECO:0007669"/>
    <property type="project" value="InterPro"/>
</dbReference>
<dbReference type="HAMAP" id="MF_00031">
    <property type="entry name" value="DNA_HJ_migration_RuvA"/>
    <property type="match status" value="1"/>
</dbReference>
<dbReference type="InterPro" id="IPR003583">
    <property type="entry name" value="Hlx-hairpin-Hlx_DNA-bd_motif"/>
</dbReference>
<reference evidence="8 9" key="1">
    <citation type="submission" date="2017-04" db="EMBL/GenBank/DDBJ databases">
        <authorList>
            <person name="Afonso C.L."/>
            <person name="Miller P.J."/>
            <person name="Scott M.A."/>
            <person name="Spackman E."/>
            <person name="Goraichik I."/>
            <person name="Dimitrov K.M."/>
            <person name="Suarez D.L."/>
            <person name="Swayne D.E."/>
        </authorList>
    </citation>
    <scope>NUCLEOTIDE SEQUENCE [LARGE SCALE GENOMIC DNA]</scope>
    <source>
        <strain evidence="8 9">DSM 11270</strain>
    </source>
</reference>
<comment type="domain">
    <text evidence="6">Has three domains with a flexible linker between the domains II and III and assumes an 'L' shape. Domain III is highly mobile and contacts RuvB.</text>
</comment>